<reference evidence="20 21" key="1">
    <citation type="submission" date="2016-10" db="EMBL/GenBank/DDBJ databases">
        <authorList>
            <person name="de Groot N.N."/>
        </authorList>
    </citation>
    <scope>NUCLEOTIDE SEQUENCE [LARGE SCALE GENOMIC DNA]</scope>
    <source>
        <strain evidence="20 21">DSM 6793</strain>
    </source>
</reference>
<dbReference type="PROSITE" id="PS50886">
    <property type="entry name" value="TRBD"/>
    <property type="match status" value="1"/>
</dbReference>
<comment type="subcellular location">
    <subcellularLocation>
        <location evidence="1 15">Cytoplasm</location>
    </subcellularLocation>
</comment>
<feature type="binding site" evidence="15">
    <location>
        <position position="479"/>
    </location>
    <ligand>
        <name>Mg(2+)</name>
        <dbReference type="ChEBI" id="CHEBI:18420"/>
        <note>shared with alpha subunit</note>
    </ligand>
</feature>
<evidence type="ECO:0000256" key="1">
    <source>
        <dbReference type="ARBA" id="ARBA00004496"/>
    </source>
</evidence>
<dbReference type="SUPFAM" id="SSF54991">
    <property type="entry name" value="Anticodon-binding domain of PheRS"/>
    <property type="match status" value="1"/>
</dbReference>
<dbReference type="GO" id="GO:0000287">
    <property type="term" value="F:magnesium ion binding"/>
    <property type="evidence" value="ECO:0007669"/>
    <property type="project" value="UniProtKB-UniRule"/>
</dbReference>
<evidence type="ECO:0000256" key="15">
    <source>
        <dbReference type="HAMAP-Rule" id="MF_00283"/>
    </source>
</evidence>
<evidence type="ECO:0000256" key="6">
    <source>
        <dbReference type="ARBA" id="ARBA00022598"/>
    </source>
</evidence>
<feature type="binding site" evidence="15">
    <location>
        <position position="480"/>
    </location>
    <ligand>
        <name>Mg(2+)</name>
        <dbReference type="ChEBI" id="CHEBI:18420"/>
        <note>shared with alpha subunit</note>
    </ligand>
</feature>
<keyword evidence="9 15" id="KW-0067">ATP-binding</keyword>
<evidence type="ECO:0000259" key="18">
    <source>
        <dbReference type="PROSITE" id="PS51447"/>
    </source>
</evidence>
<dbReference type="InterPro" id="IPR045060">
    <property type="entry name" value="Phe-tRNA-ligase_IIc_bsu"/>
</dbReference>
<name>A0A1I1E2R6_9BACT</name>
<evidence type="ECO:0000313" key="21">
    <source>
        <dbReference type="Proteomes" id="UP000199514"/>
    </source>
</evidence>
<dbReference type="PROSITE" id="PS51483">
    <property type="entry name" value="B5"/>
    <property type="match status" value="1"/>
</dbReference>
<dbReference type="InterPro" id="IPR036690">
    <property type="entry name" value="Fdx_antiC-bd_sf"/>
</dbReference>
<dbReference type="Gene3D" id="3.50.40.10">
    <property type="entry name" value="Phenylalanyl-trna Synthetase, Chain B, domain 3"/>
    <property type="match status" value="1"/>
</dbReference>
<dbReference type="Pfam" id="PF03483">
    <property type="entry name" value="B3_4"/>
    <property type="match status" value="1"/>
</dbReference>
<evidence type="ECO:0000256" key="13">
    <source>
        <dbReference type="ARBA" id="ARBA00023146"/>
    </source>
</evidence>
<dbReference type="AlphaFoldDB" id="A0A1I1E2R6"/>
<keyword evidence="7 15" id="KW-0479">Metal-binding</keyword>
<keyword evidence="5 16" id="KW-0820">tRNA-binding</keyword>
<dbReference type="FunFam" id="3.30.70.380:FF:000001">
    <property type="entry name" value="Phenylalanine--tRNA ligase beta subunit"/>
    <property type="match status" value="1"/>
</dbReference>
<dbReference type="InterPro" id="IPR005121">
    <property type="entry name" value="Fdx_antiC-bd"/>
</dbReference>
<comment type="catalytic activity">
    <reaction evidence="14 15">
        <text>tRNA(Phe) + L-phenylalanine + ATP = L-phenylalanyl-tRNA(Phe) + AMP + diphosphate + H(+)</text>
        <dbReference type="Rhea" id="RHEA:19413"/>
        <dbReference type="Rhea" id="RHEA-COMP:9668"/>
        <dbReference type="Rhea" id="RHEA-COMP:9699"/>
        <dbReference type="ChEBI" id="CHEBI:15378"/>
        <dbReference type="ChEBI" id="CHEBI:30616"/>
        <dbReference type="ChEBI" id="CHEBI:33019"/>
        <dbReference type="ChEBI" id="CHEBI:58095"/>
        <dbReference type="ChEBI" id="CHEBI:78442"/>
        <dbReference type="ChEBI" id="CHEBI:78531"/>
        <dbReference type="ChEBI" id="CHEBI:456215"/>
        <dbReference type="EC" id="6.1.1.20"/>
    </reaction>
</comment>
<dbReference type="CDD" id="cd02796">
    <property type="entry name" value="tRNA_bind_bactPheRS"/>
    <property type="match status" value="1"/>
</dbReference>
<dbReference type="Pfam" id="PF03147">
    <property type="entry name" value="FDX-ACB"/>
    <property type="match status" value="1"/>
</dbReference>
<dbReference type="InterPro" id="IPR041616">
    <property type="entry name" value="PheRS_beta_core"/>
</dbReference>
<evidence type="ECO:0000259" key="19">
    <source>
        <dbReference type="PROSITE" id="PS51483"/>
    </source>
</evidence>
<evidence type="ECO:0000256" key="3">
    <source>
        <dbReference type="ARBA" id="ARBA00011209"/>
    </source>
</evidence>
<dbReference type="PROSITE" id="PS51447">
    <property type="entry name" value="FDX_ACB"/>
    <property type="match status" value="1"/>
</dbReference>
<feature type="domain" description="B5" evidence="19">
    <location>
        <begin position="409"/>
        <end position="492"/>
    </location>
</feature>
<dbReference type="NCBIfam" id="NF045760">
    <property type="entry name" value="YtpR"/>
    <property type="match status" value="1"/>
</dbReference>
<dbReference type="GO" id="GO:0009328">
    <property type="term" value="C:phenylalanine-tRNA ligase complex"/>
    <property type="evidence" value="ECO:0007669"/>
    <property type="project" value="TreeGrafter"/>
</dbReference>
<dbReference type="Pfam" id="PF17759">
    <property type="entry name" value="tRNA_synthFbeta"/>
    <property type="match status" value="1"/>
</dbReference>
<dbReference type="NCBIfam" id="TIGR00472">
    <property type="entry name" value="pheT_bact"/>
    <property type="match status" value="1"/>
</dbReference>
<dbReference type="HAMAP" id="MF_00283">
    <property type="entry name" value="Phe_tRNA_synth_beta1"/>
    <property type="match status" value="1"/>
</dbReference>
<dbReference type="InterPro" id="IPR009061">
    <property type="entry name" value="DNA-bd_dom_put_sf"/>
</dbReference>
<protein>
    <recommendedName>
        <fullName evidence="15">Phenylalanine--tRNA ligase beta subunit</fullName>
        <ecNumber evidence="15">6.1.1.20</ecNumber>
    </recommendedName>
    <alternativeName>
        <fullName evidence="15">Phenylalanyl-tRNA synthetase beta subunit</fullName>
        <shortName evidence="15">PheRS</shortName>
    </alternativeName>
</protein>
<evidence type="ECO:0000256" key="2">
    <source>
        <dbReference type="ARBA" id="ARBA00008653"/>
    </source>
</evidence>
<evidence type="ECO:0000256" key="4">
    <source>
        <dbReference type="ARBA" id="ARBA00022490"/>
    </source>
</evidence>
<dbReference type="Gene3D" id="3.30.930.10">
    <property type="entry name" value="Bira Bifunctional Protein, Domain 2"/>
    <property type="match status" value="1"/>
</dbReference>
<dbReference type="GO" id="GO:0004826">
    <property type="term" value="F:phenylalanine-tRNA ligase activity"/>
    <property type="evidence" value="ECO:0007669"/>
    <property type="project" value="UniProtKB-UniRule"/>
</dbReference>
<dbReference type="SMART" id="SM00873">
    <property type="entry name" value="B3_4"/>
    <property type="match status" value="1"/>
</dbReference>
<evidence type="ECO:0000313" key="20">
    <source>
        <dbReference type="EMBL" id="SFB81471.1"/>
    </source>
</evidence>
<comment type="cofactor">
    <cofactor evidence="15">
        <name>Mg(2+)</name>
        <dbReference type="ChEBI" id="CHEBI:18420"/>
    </cofactor>
    <text evidence="15">Binds 2 magnesium ions per tetramer.</text>
</comment>
<dbReference type="InterPro" id="IPR033714">
    <property type="entry name" value="tRNA_bind_bactPheRS"/>
</dbReference>
<keyword evidence="6 15" id="KW-0436">Ligase</keyword>
<keyword evidence="4 15" id="KW-0963">Cytoplasm</keyword>
<keyword evidence="11 16" id="KW-0694">RNA-binding</keyword>
<dbReference type="InterPro" id="IPR005146">
    <property type="entry name" value="B3/B4_tRNA-bd"/>
</dbReference>
<comment type="subunit">
    <text evidence="3 15">Tetramer of two alpha and two beta subunits.</text>
</comment>
<dbReference type="SUPFAM" id="SSF46955">
    <property type="entry name" value="Putative DNA-binding domain"/>
    <property type="match status" value="1"/>
</dbReference>
<dbReference type="GO" id="GO:0000049">
    <property type="term" value="F:tRNA binding"/>
    <property type="evidence" value="ECO:0007669"/>
    <property type="project" value="UniProtKB-UniRule"/>
</dbReference>
<dbReference type="SUPFAM" id="SSF56037">
    <property type="entry name" value="PheT/TilS domain"/>
    <property type="match status" value="1"/>
</dbReference>
<sequence length="816" mass="90013">MKISYSWLKKIIDLPEDPDYIGKLLTRSGLEVESVEEIEPVRGGLEGMVVGYVVTCEKHPDADKLSKTTVDIGSDIIVPIVCGAPNVAAGQKVIVATVGATLYPAEGEPFKIKKAKIRGEASEGMICAEDEIGLGKSHAGIMVLDTNLPAGTPAAKYFNLEKDFVFEIGLTPNRADAASHWGVARDLRALLNRDLHLPSVEAFKAPENEFPIAVTVENSEACPRFGGVVIDGVTVGESPEWLQKALISIGLSPINNIVDVTNYVMHELGQPLHAFDAAAIAGNQVIVKNAAEGAKFVTLDGQERTLQATNLTISNATEPMAIAGVFGGSKSGVKDSTTRIFLESAYFSPVSVRKTSQVLGIKTDASFRFERGVNPDGNIYALKRAALLILEVAGGKIASSVTDIYPQAIQPFDFEVKYKNIDRLIGKSIDRHFIHRILQNLDIKITQESNYGHEGFEESFRVSVPPYRVDVQREADIIEEILRIYGFENVEISEHLSTDFLASFPQPDKERLQTDVARLLAANGFNEILTNSLTKATYTDLTESFKSELNVPILNRLSEDLGVMRQTLLFSGLEALAYNINRRQKDLKVFEFGKVYSRKPEGGEGQKAYQEELHLALLVTGDKHPESWQAKAEKTDFFVLAGAVQQILARLGINAEQQAVQNDIFSYGLAFMLNNRAVATVGLVNPKLAKAAEVKQTVFFADIAWDYLLKKYSAKHKFQDVAKFPEVRRDLSLVLDKQVSFDQIKKLALRTEKKILQQVNVFDVYEGDNIGAGKKSYSVSFTLQDEAQTLTDAVIDKTMTRLMEVFEKELGAVIRK</sequence>
<evidence type="ECO:0000256" key="7">
    <source>
        <dbReference type="ARBA" id="ARBA00022723"/>
    </source>
</evidence>
<dbReference type="EC" id="6.1.1.20" evidence="15"/>
<evidence type="ECO:0000256" key="14">
    <source>
        <dbReference type="ARBA" id="ARBA00049255"/>
    </source>
</evidence>
<dbReference type="GO" id="GO:0006432">
    <property type="term" value="P:phenylalanyl-tRNA aminoacylation"/>
    <property type="evidence" value="ECO:0007669"/>
    <property type="project" value="UniProtKB-UniRule"/>
</dbReference>
<dbReference type="Pfam" id="PF03484">
    <property type="entry name" value="B5"/>
    <property type="match status" value="1"/>
</dbReference>
<feature type="binding site" evidence="15">
    <location>
        <position position="476"/>
    </location>
    <ligand>
        <name>Mg(2+)</name>
        <dbReference type="ChEBI" id="CHEBI:18420"/>
        <note>shared with alpha subunit</note>
    </ligand>
</feature>
<dbReference type="GO" id="GO:0005524">
    <property type="term" value="F:ATP binding"/>
    <property type="evidence" value="ECO:0007669"/>
    <property type="project" value="UniProtKB-UniRule"/>
</dbReference>
<feature type="domain" description="FDX-ACB" evidence="18">
    <location>
        <begin position="722"/>
        <end position="815"/>
    </location>
</feature>
<dbReference type="SMART" id="SM00874">
    <property type="entry name" value="B5"/>
    <property type="match status" value="1"/>
</dbReference>
<dbReference type="EMBL" id="FOLE01000001">
    <property type="protein sequence ID" value="SFB81471.1"/>
    <property type="molecule type" value="Genomic_DNA"/>
</dbReference>
<dbReference type="RefSeq" id="WP_091507019.1">
    <property type="nucleotide sequence ID" value="NZ_FOLE01000001.1"/>
</dbReference>
<proteinExistence type="inferred from homology"/>
<keyword evidence="12 15" id="KW-0648">Protein biosynthesis</keyword>
<dbReference type="PANTHER" id="PTHR10947:SF0">
    <property type="entry name" value="PHENYLALANINE--TRNA LIGASE BETA SUBUNIT"/>
    <property type="match status" value="1"/>
</dbReference>
<dbReference type="Pfam" id="PF01588">
    <property type="entry name" value="tRNA_bind"/>
    <property type="match status" value="1"/>
</dbReference>
<dbReference type="InterPro" id="IPR020825">
    <property type="entry name" value="Phe-tRNA_synthase-like_B3/B4"/>
</dbReference>
<feature type="domain" description="TRNA-binding" evidence="17">
    <location>
        <begin position="42"/>
        <end position="155"/>
    </location>
</feature>
<dbReference type="PANTHER" id="PTHR10947">
    <property type="entry name" value="PHENYLALANYL-TRNA SYNTHETASE BETA CHAIN AND LEUCINE-RICH REPEAT-CONTAINING PROTEIN 47"/>
    <property type="match status" value="1"/>
</dbReference>
<feature type="binding site" evidence="15">
    <location>
        <position position="470"/>
    </location>
    <ligand>
        <name>Mg(2+)</name>
        <dbReference type="ChEBI" id="CHEBI:18420"/>
        <note>shared with alpha subunit</note>
    </ligand>
</feature>
<dbReference type="Gene3D" id="3.30.56.10">
    <property type="match status" value="2"/>
</dbReference>
<dbReference type="SMART" id="SM00896">
    <property type="entry name" value="FDX-ACB"/>
    <property type="match status" value="1"/>
</dbReference>
<comment type="similarity">
    <text evidence="2 15">Belongs to the phenylalanyl-tRNA synthetase beta subunit family. Type 1 subfamily.</text>
</comment>
<dbReference type="InterPro" id="IPR004532">
    <property type="entry name" value="Phe-tRNA-ligase_IIc_bsu_bact"/>
</dbReference>
<evidence type="ECO:0000256" key="9">
    <source>
        <dbReference type="ARBA" id="ARBA00022840"/>
    </source>
</evidence>
<dbReference type="CDD" id="cd00769">
    <property type="entry name" value="PheRS_beta_core"/>
    <property type="match status" value="1"/>
</dbReference>
<evidence type="ECO:0000256" key="16">
    <source>
        <dbReference type="PROSITE-ProRule" id="PRU00209"/>
    </source>
</evidence>
<keyword evidence="8 15" id="KW-0547">Nucleotide-binding</keyword>
<dbReference type="InterPro" id="IPR012340">
    <property type="entry name" value="NA-bd_OB-fold"/>
</dbReference>
<dbReference type="InterPro" id="IPR002547">
    <property type="entry name" value="tRNA-bd_dom"/>
</dbReference>
<evidence type="ECO:0000259" key="17">
    <source>
        <dbReference type="PROSITE" id="PS50886"/>
    </source>
</evidence>
<evidence type="ECO:0000256" key="10">
    <source>
        <dbReference type="ARBA" id="ARBA00022842"/>
    </source>
</evidence>
<dbReference type="InterPro" id="IPR045864">
    <property type="entry name" value="aa-tRNA-synth_II/BPL/LPL"/>
</dbReference>
<dbReference type="SUPFAM" id="SSF55681">
    <property type="entry name" value="Class II aaRS and biotin synthetases"/>
    <property type="match status" value="1"/>
</dbReference>
<accession>A0A1I1E2R6</accession>
<gene>
    <name evidence="15" type="primary">pheT</name>
    <name evidence="20" type="ORF">SAMN05421780_101597</name>
</gene>
<keyword evidence="13 15" id="KW-0030">Aminoacyl-tRNA synthetase</keyword>
<evidence type="ECO:0000256" key="5">
    <source>
        <dbReference type="ARBA" id="ARBA00022555"/>
    </source>
</evidence>
<keyword evidence="21" id="KW-1185">Reference proteome</keyword>
<evidence type="ECO:0000256" key="12">
    <source>
        <dbReference type="ARBA" id="ARBA00022917"/>
    </source>
</evidence>
<keyword evidence="10 15" id="KW-0460">Magnesium</keyword>
<dbReference type="Gene3D" id="3.30.70.380">
    <property type="entry name" value="Ferrodoxin-fold anticodon-binding domain"/>
    <property type="match status" value="1"/>
</dbReference>
<dbReference type="STRING" id="927664.SAMN05421780_101597"/>
<evidence type="ECO:0000256" key="8">
    <source>
        <dbReference type="ARBA" id="ARBA00022741"/>
    </source>
</evidence>
<organism evidence="20 21">
    <name type="scientific">Flexibacter flexilis DSM 6793</name>
    <dbReference type="NCBI Taxonomy" id="927664"/>
    <lineage>
        <taxon>Bacteria</taxon>
        <taxon>Pseudomonadati</taxon>
        <taxon>Bacteroidota</taxon>
        <taxon>Cytophagia</taxon>
        <taxon>Cytophagales</taxon>
        <taxon>Flexibacteraceae</taxon>
        <taxon>Flexibacter</taxon>
    </lineage>
</organism>
<dbReference type="Gene3D" id="2.40.50.140">
    <property type="entry name" value="Nucleic acid-binding proteins"/>
    <property type="match status" value="1"/>
</dbReference>
<dbReference type="InterPro" id="IPR005147">
    <property type="entry name" value="tRNA_synthase_B5-dom"/>
</dbReference>
<dbReference type="OrthoDB" id="9805455at2"/>
<dbReference type="Proteomes" id="UP000199514">
    <property type="component" value="Unassembled WGS sequence"/>
</dbReference>
<dbReference type="FunFam" id="2.40.50.140:FF:000045">
    <property type="entry name" value="Phenylalanine--tRNA ligase beta subunit"/>
    <property type="match status" value="1"/>
</dbReference>
<evidence type="ECO:0000256" key="11">
    <source>
        <dbReference type="ARBA" id="ARBA00022884"/>
    </source>
</evidence>
<dbReference type="FunFam" id="3.50.40.10:FF:000001">
    <property type="entry name" value="Phenylalanine--tRNA ligase beta subunit"/>
    <property type="match status" value="1"/>
</dbReference>
<dbReference type="SUPFAM" id="SSF50249">
    <property type="entry name" value="Nucleic acid-binding proteins"/>
    <property type="match status" value="1"/>
</dbReference>